<dbReference type="PIRSF" id="PIRSF000124">
    <property type="entry name" value="UDPglc_GDPman_dh"/>
    <property type="match status" value="1"/>
</dbReference>
<comment type="catalytic activity">
    <reaction evidence="3">
        <text>UDP-alpha-D-glucose + 2 NAD(+) + H2O = UDP-alpha-D-glucuronate + 2 NADH + 3 H(+)</text>
        <dbReference type="Rhea" id="RHEA:23596"/>
        <dbReference type="ChEBI" id="CHEBI:15377"/>
        <dbReference type="ChEBI" id="CHEBI:15378"/>
        <dbReference type="ChEBI" id="CHEBI:57540"/>
        <dbReference type="ChEBI" id="CHEBI:57945"/>
        <dbReference type="ChEBI" id="CHEBI:58052"/>
        <dbReference type="ChEBI" id="CHEBI:58885"/>
        <dbReference type="EC" id="1.1.1.22"/>
    </reaction>
</comment>
<evidence type="ECO:0000313" key="5">
    <source>
        <dbReference type="EMBL" id="MDR5896065.1"/>
    </source>
</evidence>
<gene>
    <name evidence="5" type="ORF">QC825_08285</name>
</gene>
<dbReference type="PIRSF" id="PIRSF500134">
    <property type="entry name" value="UDPglc_DH_bac"/>
    <property type="match status" value="1"/>
</dbReference>
<dbReference type="Pfam" id="PF00984">
    <property type="entry name" value="UDPG_MGDP_dh"/>
    <property type="match status" value="1"/>
</dbReference>
<evidence type="ECO:0000256" key="2">
    <source>
        <dbReference type="ARBA" id="ARBA00023002"/>
    </source>
</evidence>
<dbReference type="NCBIfam" id="TIGR03026">
    <property type="entry name" value="NDP-sugDHase"/>
    <property type="match status" value="1"/>
</dbReference>
<protein>
    <recommendedName>
        <fullName evidence="1 3">UDP-glucose 6-dehydrogenase</fullName>
        <ecNumber evidence="3">1.1.1.22</ecNumber>
    </recommendedName>
</protein>
<proteinExistence type="inferred from homology"/>
<dbReference type="EC" id="1.1.1.22" evidence="3"/>
<sequence>MQVVVHGSTLSAATAATALSMVGHRVHWWPHPDTPFERLEESEWLNSEPGLKAQLDQARAQGSLTICDKQSGLPRANIYWLALDPDKHDYARDWVQTVLAKEKGEFVIVNNSTFPIGYTETLSNLFTRPGQACVALPDMLEEGRAMAMFTRPTRILLGSDDEFAIKQIRELLRAFNRREDSFQLMPCKAAEFTKLAIIGMLATRISYMNELASLADTMNVDVEVVRRGMGADPRIGHQYLYPGCGFGGPNFAQHLTRLSEIQAEKGRDSQLMQQVLDINEHKKETLFRKLWQHYEGQLAGKTVAIWGASFKPHTASIDNAPSIALMQALFAQGVKVQVHDPMALPRLKEFFGDHPLLTLANSAYEACDGAEALLLVTEWKGYWNPEWQRLSTLLKTPLILDGRNIYDPAYVADKGFIYRGIGRRADPR</sequence>
<dbReference type="InterPro" id="IPR014027">
    <property type="entry name" value="UDP-Glc/GDP-Man_DH_C"/>
</dbReference>
<dbReference type="InterPro" id="IPR017476">
    <property type="entry name" value="UDP-Glc/GDP-Man"/>
</dbReference>
<dbReference type="RefSeq" id="WP_251590026.1">
    <property type="nucleotide sequence ID" value="NZ_JAMLJI010000001.1"/>
</dbReference>
<comment type="caution">
    <text evidence="5">The sequence shown here is derived from an EMBL/GenBank/DDBJ whole genome shotgun (WGS) entry which is preliminary data.</text>
</comment>
<dbReference type="SMART" id="SM00984">
    <property type="entry name" value="UDPG_MGDP_dh_C"/>
    <property type="match status" value="1"/>
</dbReference>
<dbReference type="Pfam" id="PF03720">
    <property type="entry name" value="UDPG_MGDP_dh_C"/>
    <property type="match status" value="1"/>
</dbReference>
<dbReference type="InterPro" id="IPR008927">
    <property type="entry name" value="6-PGluconate_DH-like_C_sf"/>
</dbReference>
<keyword evidence="3" id="KW-0520">NAD</keyword>
<comment type="similarity">
    <text evidence="3">Belongs to the UDP-glucose/GDP-mannose dehydrogenase family.</text>
</comment>
<dbReference type="PANTHER" id="PTHR43750">
    <property type="entry name" value="UDP-GLUCOSE 6-DEHYDROGENASE TUAD"/>
    <property type="match status" value="1"/>
</dbReference>
<dbReference type="InterPro" id="IPR036291">
    <property type="entry name" value="NAD(P)-bd_dom_sf"/>
</dbReference>
<dbReference type="Gene3D" id="3.40.50.720">
    <property type="entry name" value="NAD(P)-binding Rossmann-like Domain"/>
    <property type="match status" value="2"/>
</dbReference>
<organism evidence="5 6">
    <name type="scientific">Larsenimonas suaedae</name>
    <dbReference type="NCBI Taxonomy" id="1851019"/>
    <lineage>
        <taxon>Bacteria</taxon>
        <taxon>Pseudomonadati</taxon>
        <taxon>Pseudomonadota</taxon>
        <taxon>Gammaproteobacteria</taxon>
        <taxon>Oceanospirillales</taxon>
        <taxon>Halomonadaceae</taxon>
        <taxon>Larsenimonas</taxon>
    </lineage>
</organism>
<evidence type="ECO:0000313" key="6">
    <source>
        <dbReference type="Proteomes" id="UP001269375"/>
    </source>
</evidence>
<dbReference type="EMBL" id="JARWAO010000003">
    <property type="protein sequence ID" value="MDR5896065.1"/>
    <property type="molecule type" value="Genomic_DNA"/>
</dbReference>
<dbReference type="InterPro" id="IPR028357">
    <property type="entry name" value="UDPglc_DH_bac"/>
</dbReference>
<dbReference type="PANTHER" id="PTHR43750:SF3">
    <property type="entry name" value="UDP-GLUCOSE 6-DEHYDROGENASE TUAD"/>
    <property type="match status" value="1"/>
</dbReference>
<feature type="domain" description="UDP-glucose/GDP-mannose dehydrogenase C-terminal" evidence="4">
    <location>
        <begin position="304"/>
        <end position="408"/>
    </location>
</feature>
<accession>A0ABU1GW64</accession>
<reference evidence="5 6" key="1">
    <citation type="submission" date="2023-04" db="EMBL/GenBank/DDBJ databases">
        <title>A long-awaited taxogenomic arrangement of the family Halomonadaceae.</title>
        <authorList>
            <person name="De La Haba R."/>
            <person name="Chuvochina M."/>
            <person name="Wittouck S."/>
            <person name="Arahal D.R."/>
            <person name="Sanchez-Porro C."/>
            <person name="Hugenholtz P."/>
            <person name="Ventosa A."/>
        </authorList>
    </citation>
    <scope>NUCLEOTIDE SEQUENCE [LARGE SCALE GENOMIC DNA]</scope>
    <source>
        <strain evidence="5 6">DSM 22428</strain>
    </source>
</reference>
<dbReference type="SUPFAM" id="SSF51735">
    <property type="entry name" value="NAD(P)-binding Rossmann-fold domains"/>
    <property type="match status" value="1"/>
</dbReference>
<evidence type="ECO:0000256" key="1">
    <source>
        <dbReference type="ARBA" id="ARBA00015132"/>
    </source>
</evidence>
<evidence type="ECO:0000256" key="3">
    <source>
        <dbReference type="PIRNR" id="PIRNR000124"/>
    </source>
</evidence>
<dbReference type="Proteomes" id="UP001269375">
    <property type="component" value="Unassembled WGS sequence"/>
</dbReference>
<dbReference type="SUPFAM" id="SSF52413">
    <property type="entry name" value="UDP-glucose/GDP-mannose dehydrogenase C-terminal domain"/>
    <property type="match status" value="1"/>
</dbReference>
<dbReference type="SUPFAM" id="SSF48179">
    <property type="entry name" value="6-phosphogluconate dehydrogenase C-terminal domain-like"/>
    <property type="match status" value="1"/>
</dbReference>
<dbReference type="InterPro" id="IPR036220">
    <property type="entry name" value="UDP-Glc/GDP-Man_DH_C_sf"/>
</dbReference>
<dbReference type="Gene3D" id="1.20.5.100">
    <property type="entry name" value="Cytochrome c1, transmembrane anchor, C-terminal"/>
    <property type="match status" value="1"/>
</dbReference>
<keyword evidence="2 3" id="KW-0560">Oxidoreductase</keyword>
<dbReference type="InterPro" id="IPR014026">
    <property type="entry name" value="UDP-Glc/GDP-Man_DH_dimer"/>
</dbReference>
<keyword evidence="6" id="KW-1185">Reference proteome</keyword>
<name>A0ABU1GW64_9GAMM</name>
<evidence type="ECO:0000259" key="4">
    <source>
        <dbReference type="SMART" id="SM00984"/>
    </source>
</evidence>